<dbReference type="AlphaFoldDB" id="A0A0M4D3X1"/>
<keyword evidence="1" id="KW-0472">Membrane</keyword>
<dbReference type="RefSeq" id="WP_269745862.1">
    <property type="nucleotide sequence ID" value="NZ_CP010802.1"/>
</dbReference>
<gene>
    <name evidence="2" type="ORF">DSOUD_0390</name>
</gene>
<dbReference type="PATRIC" id="fig|1603606.3.peg.423"/>
<keyword evidence="1" id="KW-1133">Transmembrane helix</keyword>
<name>A0A0M4D3X1_9BACT</name>
<dbReference type="Proteomes" id="UP000057158">
    <property type="component" value="Chromosome"/>
</dbReference>
<evidence type="ECO:0000313" key="3">
    <source>
        <dbReference type="Proteomes" id="UP000057158"/>
    </source>
</evidence>
<evidence type="ECO:0000313" key="2">
    <source>
        <dbReference type="EMBL" id="ALC15185.1"/>
    </source>
</evidence>
<sequence length="44" mass="4613">MNSIAYALMAYGLTALISLAVVGLIVVINRLMGKSDSGNEQEAD</sequence>
<evidence type="ECO:0000256" key="1">
    <source>
        <dbReference type="SAM" id="Phobius"/>
    </source>
</evidence>
<keyword evidence="3" id="KW-1185">Reference proteome</keyword>
<proteinExistence type="predicted"/>
<reference evidence="2 3" key="1">
    <citation type="submission" date="2015-07" db="EMBL/GenBank/DDBJ databases">
        <title>Isolation and Genomic Characterization of a Novel Halophilic Metal-Reducing Deltaproteobacterium from the Deep Subsurface.</title>
        <authorList>
            <person name="Badalamenti J.P."/>
            <person name="Summers Z.M."/>
            <person name="Gralnick J.A."/>
            <person name="Bond D.R."/>
        </authorList>
    </citation>
    <scope>NUCLEOTIDE SEQUENCE [LARGE SCALE GENOMIC DNA]</scope>
    <source>
        <strain evidence="2 3">WTL</strain>
    </source>
</reference>
<dbReference type="EMBL" id="CP010802">
    <property type="protein sequence ID" value="ALC15185.1"/>
    <property type="molecule type" value="Genomic_DNA"/>
</dbReference>
<accession>A0A0M4D3X1</accession>
<organism evidence="2 3">
    <name type="scientific">Desulfuromonas soudanensis</name>
    <dbReference type="NCBI Taxonomy" id="1603606"/>
    <lineage>
        <taxon>Bacteria</taxon>
        <taxon>Pseudomonadati</taxon>
        <taxon>Thermodesulfobacteriota</taxon>
        <taxon>Desulfuromonadia</taxon>
        <taxon>Desulfuromonadales</taxon>
        <taxon>Desulfuromonadaceae</taxon>
        <taxon>Desulfuromonas</taxon>
    </lineage>
</organism>
<keyword evidence="1" id="KW-0812">Transmembrane</keyword>
<protein>
    <submittedName>
        <fullName evidence="2">Uncharacterized protein</fullName>
    </submittedName>
</protein>
<feature type="transmembrane region" description="Helical" evidence="1">
    <location>
        <begin position="6"/>
        <end position="28"/>
    </location>
</feature>
<dbReference type="STRING" id="1603606.DSOUD_0390"/>
<dbReference type="KEGG" id="des:DSOUD_0390"/>